<evidence type="ECO:0000313" key="1">
    <source>
        <dbReference type="EMBL" id="KAJ8968595.1"/>
    </source>
</evidence>
<accession>A0AAV8ZQ79</accession>
<organism evidence="1 2">
    <name type="scientific">Rhamnusium bicolor</name>
    <dbReference type="NCBI Taxonomy" id="1586634"/>
    <lineage>
        <taxon>Eukaryota</taxon>
        <taxon>Metazoa</taxon>
        <taxon>Ecdysozoa</taxon>
        <taxon>Arthropoda</taxon>
        <taxon>Hexapoda</taxon>
        <taxon>Insecta</taxon>
        <taxon>Pterygota</taxon>
        <taxon>Neoptera</taxon>
        <taxon>Endopterygota</taxon>
        <taxon>Coleoptera</taxon>
        <taxon>Polyphaga</taxon>
        <taxon>Cucujiformia</taxon>
        <taxon>Chrysomeloidea</taxon>
        <taxon>Cerambycidae</taxon>
        <taxon>Lepturinae</taxon>
        <taxon>Rhagiini</taxon>
        <taxon>Rhamnusium</taxon>
    </lineage>
</organism>
<evidence type="ECO:0000313" key="2">
    <source>
        <dbReference type="Proteomes" id="UP001162156"/>
    </source>
</evidence>
<gene>
    <name evidence="1" type="ORF">NQ314_002261</name>
</gene>
<comment type="caution">
    <text evidence="1">The sequence shown here is derived from an EMBL/GenBank/DDBJ whole genome shotgun (WGS) entry which is preliminary data.</text>
</comment>
<sequence>MSSLVNNNDELFQNSIKYLHSVSHLPALNVPVLKSFYSTKGRLMELRRGMYLPSNMTRTSVRCQRCLLNLLDGPASYRIKAEQKNNKFARKVLAKAQRNKPLTKYQREYLDRFSNFSGNQLAITCKFCKKESLIKLQKPERAIRSRVSTVLSQKKKKNKRKDKFSGLNQEAVLSLAPQNIRKLNNSCISLNSSDKKARFKLSKKENLEESKKVVVAKEKVIKSNNNKRKKNKSLNKLNEYLNKSNTSKINNSSSNLKQFLLGLES</sequence>
<dbReference type="AlphaFoldDB" id="A0AAV8ZQ79"/>
<keyword evidence="2" id="KW-1185">Reference proteome</keyword>
<protein>
    <submittedName>
        <fullName evidence="1">Uncharacterized protein</fullName>
    </submittedName>
</protein>
<proteinExistence type="predicted"/>
<dbReference type="EMBL" id="JANEYF010000676">
    <property type="protein sequence ID" value="KAJ8968595.1"/>
    <property type="molecule type" value="Genomic_DNA"/>
</dbReference>
<name>A0AAV8ZQ79_9CUCU</name>
<dbReference type="Proteomes" id="UP001162156">
    <property type="component" value="Unassembled WGS sequence"/>
</dbReference>
<reference evidence="1" key="1">
    <citation type="journal article" date="2023" name="Insect Mol. Biol.">
        <title>Genome sequencing provides insights into the evolution of gene families encoding plant cell wall-degrading enzymes in longhorned beetles.</title>
        <authorList>
            <person name="Shin N.R."/>
            <person name="Okamura Y."/>
            <person name="Kirsch R."/>
            <person name="Pauchet Y."/>
        </authorList>
    </citation>
    <scope>NUCLEOTIDE SEQUENCE</scope>
    <source>
        <strain evidence="1">RBIC_L_NR</strain>
    </source>
</reference>